<dbReference type="EMBL" id="FNYO01000238">
    <property type="protein sequence ID" value="SEJ63324.1"/>
    <property type="molecule type" value="Genomic_DNA"/>
</dbReference>
<name>A0A1H7AFI2_9GAMM</name>
<reference evidence="2 3" key="1">
    <citation type="submission" date="2016-10" db="EMBL/GenBank/DDBJ databases">
        <authorList>
            <person name="de Groot N.N."/>
        </authorList>
    </citation>
    <scope>NUCLEOTIDE SEQUENCE [LARGE SCALE GENOMIC DNA]</scope>
    <source>
        <strain evidence="2 3">DSM 1041</strain>
    </source>
</reference>
<evidence type="ECO:0000313" key="3">
    <source>
        <dbReference type="Proteomes" id="UP000199005"/>
    </source>
</evidence>
<accession>A0A1H7AFI2</accession>
<sequence>LHMIQTGRMGELVSSDYSPFNFNVDTGDAREHAGLDKPIAGADGLQQRFDSLRGAARGAYASEQDMASSGYRSTKESGRSIAEDSYTDSTAVVQDSAETHSGLVKAAPDQGLEAPETKLKSATPVTGTAKAIAQNGPFTSTRIGTAQIIENVAGIAGIDKDDSTLKEITDYVRSPVDSTVDGVKKAFNKLSDQADSWLSDDDPGDKKK</sequence>
<gene>
    <name evidence="2" type="ORF">SAMN04244579_04957</name>
</gene>
<proteinExistence type="predicted"/>
<feature type="region of interest" description="Disordered" evidence="1">
    <location>
        <begin position="67"/>
        <end position="86"/>
    </location>
</feature>
<dbReference type="RefSeq" id="WP_217648074.1">
    <property type="nucleotide sequence ID" value="NZ_FNYO01000238.1"/>
</dbReference>
<feature type="compositionally biased region" description="Basic and acidic residues" evidence="1">
    <location>
        <begin position="73"/>
        <end position="82"/>
    </location>
</feature>
<dbReference type="Proteomes" id="UP000199005">
    <property type="component" value="Unassembled WGS sequence"/>
</dbReference>
<organism evidence="2 3">
    <name type="scientific">Azotobacter beijerinckii</name>
    <dbReference type="NCBI Taxonomy" id="170623"/>
    <lineage>
        <taxon>Bacteria</taxon>
        <taxon>Pseudomonadati</taxon>
        <taxon>Pseudomonadota</taxon>
        <taxon>Gammaproteobacteria</taxon>
        <taxon>Pseudomonadales</taxon>
        <taxon>Pseudomonadaceae</taxon>
        <taxon>Azotobacter</taxon>
    </lineage>
</organism>
<evidence type="ECO:0000313" key="2">
    <source>
        <dbReference type="EMBL" id="SEJ63324.1"/>
    </source>
</evidence>
<evidence type="ECO:0000256" key="1">
    <source>
        <dbReference type="SAM" id="MobiDB-lite"/>
    </source>
</evidence>
<feature type="non-terminal residue" evidence="2">
    <location>
        <position position="1"/>
    </location>
</feature>
<protein>
    <submittedName>
        <fullName evidence="2">Uncharacterized protein</fullName>
    </submittedName>
</protein>
<dbReference type="AlphaFoldDB" id="A0A1H7AFI2"/>